<name>A0A1R4H1R6_9GAMM</name>
<dbReference type="OrthoDB" id="255821at2"/>
<evidence type="ECO:0000313" key="4">
    <source>
        <dbReference type="EMBL" id="SJM90173.1"/>
    </source>
</evidence>
<dbReference type="InterPro" id="IPR011990">
    <property type="entry name" value="TPR-like_helical_dom_sf"/>
</dbReference>
<keyword evidence="5" id="KW-1185">Reference proteome</keyword>
<feature type="repeat" description="TPR" evidence="3">
    <location>
        <begin position="237"/>
        <end position="270"/>
    </location>
</feature>
<evidence type="ECO:0000256" key="1">
    <source>
        <dbReference type="ARBA" id="ARBA00022737"/>
    </source>
</evidence>
<dbReference type="PROSITE" id="PS50005">
    <property type="entry name" value="TPR"/>
    <property type="match status" value="2"/>
</dbReference>
<evidence type="ECO:0000313" key="5">
    <source>
        <dbReference type="Proteomes" id="UP000195667"/>
    </source>
</evidence>
<dbReference type="SUPFAM" id="SSF48452">
    <property type="entry name" value="TPR-like"/>
    <property type="match status" value="1"/>
</dbReference>
<dbReference type="GO" id="GO:0009279">
    <property type="term" value="C:cell outer membrane"/>
    <property type="evidence" value="ECO:0007669"/>
    <property type="project" value="TreeGrafter"/>
</dbReference>
<dbReference type="SMART" id="SM00028">
    <property type="entry name" value="TPR"/>
    <property type="match status" value="3"/>
</dbReference>
<evidence type="ECO:0008006" key="6">
    <source>
        <dbReference type="Google" id="ProtNLM"/>
    </source>
</evidence>
<protein>
    <recommendedName>
        <fullName evidence="6">Tetratricopeptide repeat protein</fullName>
    </recommendedName>
</protein>
<dbReference type="RefSeq" id="WP_087142427.1">
    <property type="nucleotide sequence ID" value="NZ_FUKI01000042.1"/>
</dbReference>
<dbReference type="InterPro" id="IPR019734">
    <property type="entry name" value="TPR_rpt"/>
</dbReference>
<feature type="repeat" description="TPR" evidence="3">
    <location>
        <begin position="104"/>
        <end position="137"/>
    </location>
</feature>
<dbReference type="Pfam" id="PF00515">
    <property type="entry name" value="TPR_1"/>
    <property type="match status" value="1"/>
</dbReference>
<keyword evidence="2 3" id="KW-0802">TPR repeat</keyword>
<dbReference type="Pfam" id="PF07719">
    <property type="entry name" value="TPR_2"/>
    <property type="match status" value="1"/>
</dbReference>
<evidence type="ECO:0000256" key="3">
    <source>
        <dbReference type="PROSITE-ProRule" id="PRU00339"/>
    </source>
</evidence>
<dbReference type="PANTHER" id="PTHR44858:SF1">
    <property type="entry name" value="UDP-N-ACETYLGLUCOSAMINE--PEPTIDE N-ACETYLGLUCOSAMINYLTRANSFERASE SPINDLY-RELATED"/>
    <property type="match status" value="1"/>
</dbReference>
<dbReference type="Proteomes" id="UP000195667">
    <property type="component" value="Unassembled WGS sequence"/>
</dbReference>
<accession>A0A1R4H1R6</accession>
<gene>
    <name evidence="4" type="ORF">CRENPOLYSF1_1360018</name>
</gene>
<dbReference type="InterPro" id="IPR013105">
    <property type="entry name" value="TPR_2"/>
</dbReference>
<dbReference type="AlphaFoldDB" id="A0A1R4H1R6"/>
<proteinExistence type="predicted"/>
<sequence>MKQKCNICSNAKGQRGCLLKGMTLICPRCCAETRNSECEGCSYYKDSQKFAIEKSQKSPRHFTIRLAPEVDDEIDRALRMVAAGNIAGGEIVIRSLMKDNADLYTIHFAMGTLHAFKGQYAEAIACFDKSIEIYPYYVDSWFNRALSAQKKLDIIEMVYSLRKVIELGDIRDEAVGKAKELLGDFEQITYKETGLKLDEYVVSLKKFNAAFELMQDKQWEKAIVGYKEAIIINPTAPQTYGNMGLCYAHLNEEKKAMEAFDRAIALDPTYEPAIINRAIFKETVTKGLEFSETQTEIKVIEYIKDYSLKDNKLLIHDYLNDEINK</sequence>
<organism evidence="4 5">
    <name type="scientific">Crenothrix polyspora</name>
    <dbReference type="NCBI Taxonomy" id="360316"/>
    <lineage>
        <taxon>Bacteria</taxon>
        <taxon>Pseudomonadati</taxon>
        <taxon>Pseudomonadota</taxon>
        <taxon>Gammaproteobacteria</taxon>
        <taxon>Methylococcales</taxon>
        <taxon>Crenotrichaceae</taxon>
        <taxon>Crenothrix</taxon>
    </lineage>
</organism>
<keyword evidence="1" id="KW-0677">Repeat</keyword>
<evidence type="ECO:0000256" key="2">
    <source>
        <dbReference type="ARBA" id="ARBA00022803"/>
    </source>
</evidence>
<dbReference type="PROSITE" id="PS50293">
    <property type="entry name" value="TPR_REGION"/>
    <property type="match status" value="1"/>
</dbReference>
<dbReference type="GO" id="GO:0046813">
    <property type="term" value="P:receptor-mediated virion attachment to host cell"/>
    <property type="evidence" value="ECO:0007669"/>
    <property type="project" value="TreeGrafter"/>
</dbReference>
<dbReference type="EMBL" id="FUKI01000042">
    <property type="protein sequence ID" value="SJM90173.1"/>
    <property type="molecule type" value="Genomic_DNA"/>
</dbReference>
<reference evidence="5" key="1">
    <citation type="submission" date="2017-02" db="EMBL/GenBank/DDBJ databases">
        <authorList>
            <person name="Daims H."/>
        </authorList>
    </citation>
    <scope>NUCLEOTIDE SEQUENCE [LARGE SCALE GENOMIC DNA]</scope>
</reference>
<dbReference type="Gene3D" id="1.25.40.10">
    <property type="entry name" value="Tetratricopeptide repeat domain"/>
    <property type="match status" value="2"/>
</dbReference>
<dbReference type="InterPro" id="IPR050498">
    <property type="entry name" value="Ycf3"/>
</dbReference>
<dbReference type="PANTHER" id="PTHR44858">
    <property type="entry name" value="TETRATRICOPEPTIDE REPEAT PROTEIN 6"/>
    <property type="match status" value="1"/>
</dbReference>